<dbReference type="eggNOG" id="KOG2652">
    <property type="taxonomic scope" value="Eukaryota"/>
</dbReference>
<gene>
    <name evidence="6" type="ORF">H072_4411</name>
</gene>
<comment type="similarity">
    <text evidence="2">Belongs to the TFIIA subunit 1 family.</text>
</comment>
<evidence type="ECO:0000256" key="3">
    <source>
        <dbReference type="ARBA" id="ARBA00023163"/>
    </source>
</evidence>
<dbReference type="CDD" id="cd07976">
    <property type="entry name" value="TFIIA_alpha_beta_like"/>
    <property type="match status" value="2"/>
</dbReference>
<evidence type="ECO:0000313" key="7">
    <source>
        <dbReference type="Proteomes" id="UP000015100"/>
    </source>
</evidence>
<dbReference type="PANTHER" id="PTHR12694">
    <property type="entry name" value="TRANSCRIPTION INITIATION FACTOR IIA SUBUNIT 1"/>
    <property type="match status" value="1"/>
</dbReference>
<sequence>MTNQAVGKVYDRVIQDVIHTSQADVQDSGVDTAVLEELKKVWQEKLSSFKVATFPWDPAEVVEPVPPKTEEQPENHGEISVDGVRIKPDPEADLPPPPPPAPLGQPLSDPSLAAARAQQMVEKKLGAATQQRPMGLMLPSLPQPHLGGQTDGPDDGPDVSRFDADQHIRQVVLEGEEIRSYEDAIGEAMRRFDIQSDVMQARPLNKKKRKAAAGLPKDEVSSSLVPALAGASITPKALQTDGPEMDEDAINSDLDDPDEEAVDDDDDGEGIPQIMLCMYDKVQRTKNKWKCVLRDGVLTVNGREYVFRKANGEYEW</sequence>
<proteinExistence type="inferred from homology"/>
<evidence type="ECO:0000313" key="6">
    <source>
        <dbReference type="EMBL" id="EPS41704.1"/>
    </source>
</evidence>
<dbReference type="Proteomes" id="UP000015100">
    <property type="component" value="Unassembled WGS sequence"/>
</dbReference>
<keyword evidence="3" id="KW-0804">Transcription</keyword>
<dbReference type="AlphaFoldDB" id="S8AFN3"/>
<dbReference type="InterPro" id="IPR009088">
    <property type="entry name" value="TFIIA_b-brl"/>
</dbReference>
<dbReference type="STRING" id="1284197.S8AFN3"/>
<feature type="compositionally biased region" description="Pro residues" evidence="5">
    <location>
        <begin position="93"/>
        <end position="103"/>
    </location>
</feature>
<dbReference type="HOGENOM" id="CLU_030027_4_1_1"/>
<reference evidence="6 7" key="1">
    <citation type="journal article" date="2013" name="PLoS Genet.">
        <title>Genomic mechanisms accounting for the adaptation to parasitism in nematode-trapping fungi.</title>
        <authorList>
            <person name="Meerupati T."/>
            <person name="Andersson K.M."/>
            <person name="Friman E."/>
            <person name="Kumar D."/>
            <person name="Tunlid A."/>
            <person name="Ahren D."/>
        </authorList>
    </citation>
    <scope>NUCLEOTIDE SEQUENCE [LARGE SCALE GENOMIC DNA]</scope>
    <source>
        <strain evidence="6 7">CBS 200.50</strain>
    </source>
</reference>
<feature type="region of interest" description="Disordered" evidence="5">
    <location>
        <begin position="234"/>
        <end position="269"/>
    </location>
</feature>
<dbReference type="Gene3D" id="2.30.18.10">
    <property type="entry name" value="Transcription factor IIA (TFIIA), beta-barrel domain"/>
    <property type="match status" value="1"/>
</dbReference>
<feature type="compositionally biased region" description="Basic and acidic residues" evidence="5">
    <location>
        <begin position="68"/>
        <end position="90"/>
    </location>
</feature>
<comment type="caution">
    <text evidence="6">The sequence shown here is derived from an EMBL/GenBank/DDBJ whole genome shotgun (WGS) entry which is preliminary data.</text>
</comment>
<dbReference type="PANTHER" id="PTHR12694:SF8">
    <property type="entry name" value="TRANSCRIPTION INITIATION FACTOR IIA SUBUNIT 1"/>
    <property type="match status" value="1"/>
</dbReference>
<feature type="region of interest" description="Disordered" evidence="5">
    <location>
        <begin position="142"/>
        <end position="162"/>
    </location>
</feature>
<evidence type="ECO:0000256" key="5">
    <source>
        <dbReference type="SAM" id="MobiDB-lite"/>
    </source>
</evidence>
<organism evidence="6 7">
    <name type="scientific">Dactylellina haptotyla (strain CBS 200.50)</name>
    <name type="common">Nematode-trapping fungus</name>
    <name type="synonym">Monacrosporium haptotylum</name>
    <dbReference type="NCBI Taxonomy" id="1284197"/>
    <lineage>
        <taxon>Eukaryota</taxon>
        <taxon>Fungi</taxon>
        <taxon>Dikarya</taxon>
        <taxon>Ascomycota</taxon>
        <taxon>Pezizomycotina</taxon>
        <taxon>Orbiliomycetes</taxon>
        <taxon>Orbiliales</taxon>
        <taxon>Orbiliaceae</taxon>
        <taxon>Dactylellina</taxon>
    </lineage>
</organism>
<evidence type="ECO:0000256" key="2">
    <source>
        <dbReference type="ARBA" id="ARBA00010059"/>
    </source>
</evidence>
<dbReference type="SMART" id="SM01371">
    <property type="entry name" value="TFIIA"/>
    <property type="match status" value="1"/>
</dbReference>
<comment type="subcellular location">
    <subcellularLocation>
        <location evidence="1">Nucleus</location>
    </subcellularLocation>
</comment>
<dbReference type="GO" id="GO:0005672">
    <property type="term" value="C:transcription factor TFIIA complex"/>
    <property type="evidence" value="ECO:0007669"/>
    <property type="project" value="InterPro"/>
</dbReference>
<dbReference type="OMA" id="QKCTGEA"/>
<feature type="region of interest" description="Disordered" evidence="5">
    <location>
        <begin position="60"/>
        <end position="121"/>
    </location>
</feature>
<dbReference type="Pfam" id="PF03153">
    <property type="entry name" value="TFIIA"/>
    <property type="match status" value="1"/>
</dbReference>
<dbReference type="InterPro" id="IPR004855">
    <property type="entry name" value="TFIIA_asu/bsu"/>
</dbReference>
<dbReference type="EMBL" id="AQGS01000224">
    <property type="protein sequence ID" value="EPS41704.1"/>
    <property type="molecule type" value="Genomic_DNA"/>
</dbReference>
<protein>
    <submittedName>
        <fullName evidence="6">Uncharacterized protein</fullName>
    </submittedName>
</protein>
<keyword evidence="7" id="KW-1185">Reference proteome</keyword>
<dbReference type="FunFam" id="2.30.18.10:FF:000006">
    <property type="entry name" value="Transcription factor TFIIA complex subunit Toa1"/>
    <property type="match status" value="1"/>
</dbReference>
<dbReference type="SUPFAM" id="SSF50784">
    <property type="entry name" value="Transcription factor IIA (TFIIA), beta-barrel domain"/>
    <property type="match status" value="1"/>
</dbReference>
<dbReference type="Gene3D" id="1.10.287.100">
    <property type="match status" value="1"/>
</dbReference>
<dbReference type="OrthoDB" id="6275927at2759"/>
<keyword evidence="4" id="KW-0539">Nucleus</keyword>
<dbReference type="SUPFAM" id="SSF47396">
    <property type="entry name" value="Transcription factor IIA (TFIIA), alpha-helical domain"/>
    <property type="match status" value="1"/>
</dbReference>
<accession>S8AFN3</accession>
<reference evidence="7" key="2">
    <citation type="submission" date="2013-04" db="EMBL/GenBank/DDBJ databases">
        <title>Genomic mechanisms accounting for the adaptation to parasitism in nematode-trapping fungi.</title>
        <authorList>
            <person name="Ahren D.G."/>
        </authorList>
    </citation>
    <scope>NUCLEOTIDE SEQUENCE [LARGE SCALE GENOMIC DNA]</scope>
    <source>
        <strain evidence="7">CBS 200.50</strain>
    </source>
</reference>
<evidence type="ECO:0000256" key="4">
    <source>
        <dbReference type="ARBA" id="ARBA00023242"/>
    </source>
</evidence>
<feature type="compositionally biased region" description="Acidic residues" evidence="5">
    <location>
        <begin position="243"/>
        <end position="269"/>
    </location>
</feature>
<name>S8AFN3_DACHA</name>
<dbReference type="GO" id="GO:0006367">
    <property type="term" value="P:transcription initiation at RNA polymerase II promoter"/>
    <property type="evidence" value="ECO:0007669"/>
    <property type="project" value="InterPro"/>
</dbReference>
<evidence type="ECO:0000256" key="1">
    <source>
        <dbReference type="ARBA" id="ARBA00004123"/>
    </source>
</evidence>